<evidence type="ECO:0000313" key="3">
    <source>
        <dbReference type="EMBL" id="SLN74841.1"/>
    </source>
</evidence>
<evidence type="ECO:0008006" key="5">
    <source>
        <dbReference type="Google" id="ProtNLM"/>
    </source>
</evidence>
<dbReference type="GO" id="GO:0009082">
    <property type="term" value="P:branched-chain amino acid biosynthetic process"/>
    <property type="evidence" value="ECO:0007669"/>
    <property type="project" value="UniProtKB-KW"/>
</dbReference>
<dbReference type="PANTHER" id="PTHR42743">
    <property type="entry name" value="AMINO-ACID AMINOTRANSFERASE"/>
    <property type="match status" value="1"/>
</dbReference>
<dbReference type="Proteomes" id="UP000193200">
    <property type="component" value="Unassembled WGS sequence"/>
</dbReference>
<evidence type="ECO:0000313" key="4">
    <source>
        <dbReference type="Proteomes" id="UP000193200"/>
    </source>
</evidence>
<evidence type="ECO:0000256" key="2">
    <source>
        <dbReference type="ARBA" id="ARBA00023304"/>
    </source>
</evidence>
<dbReference type="AlphaFoldDB" id="A0A1Y5TWF5"/>
<keyword evidence="2" id="KW-0100">Branched-chain amino acid biosynthesis</keyword>
<name>A0A1Y5TWF5_9PROT</name>
<dbReference type="InParanoid" id="A0A1Y5TWF5"/>
<dbReference type="SUPFAM" id="SSF52540">
    <property type="entry name" value="P-loop containing nucleoside triphosphate hydrolases"/>
    <property type="match status" value="1"/>
</dbReference>
<organism evidence="3 4">
    <name type="scientific">Oceanibacterium hippocampi</name>
    <dbReference type="NCBI Taxonomy" id="745714"/>
    <lineage>
        <taxon>Bacteria</taxon>
        <taxon>Pseudomonadati</taxon>
        <taxon>Pseudomonadota</taxon>
        <taxon>Alphaproteobacteria</taxon>
        <taxon>Sneathiellales</taxon>
        <taxon>Sneathiellaceae</taxon>
        <taxon>Oceanibacterium</taxon>
    </lineage>
</organism>
<dbReference type="PANTHER" id="PTHR42743:SF11">
    <property type="entry name" value="AMINODEOXYCHORISMATE LYASE"/>
    <property type="match status" value="1"/>
</dbReference>
<keyword evidence="2" id="KW-0028">Amino-acid biosynthesis</keyword>
<dbReference type="InterPro" id="IPR050571">
    <property type="entry name" value="Class-IV_PLP-Dep_Aminotrnsfr"/>
</dbReference>
<dbReference type="EMBL" id="FWFR01000003">
    <property type="protein sequence ID" value="SLN74841.1"/>
    <property type="molecule type" value="Genomic_DNA"/>
</dbReference>
<keyword evidence="4" id="KW-1185">Reference proteome</keyword>
<dbReference type="InterPro" id="IPR027417">
    <property type="entry name" value="P-loop_NTPase"/>
</dbReference>
<comment type="similarity">
    <text evidence="1">Belongs to the class-IV pyridoxal-phosphate-dependent aminotransferase family.</text>
</comment>
<reference evidence="3 4" key="1">
    <citation type="submission" date="2017-03" db="EMBL/GenBank/DDBJ databases">
        <authorList>
            <person name="Afonso C.L."/>
            <person name="Miller P.J."/>
            <person name="Scott M.A."/>
            <person name="Spackman E."/>
            <person name="Goraichik I."/>
            <person name="Dimitrov K.M."/>
            <person name="Suarez D.L."/>
            <person name="Swayne D.E."/>
        </authorList>
    </citation>
    <scope>NUCLEOTIDE SEQUENCE [LARGE SCALE GENOMIC DNA]</scope>
    <source>
        <strain evidence="3 4">CECT 7691</strain>
    </source>
</reference>
<accession>A0A1Y5TWF5</accession>
<proteinExistence type="inferred from homology"/>
<dbReference type="Pfam" id="PF19798">
    <property type="entry name" value="Sulfotransfer_5"/>
    <property type="match status" value="1"/>
</dbReference>
<sequence>MFAPGTRGVSEPVRIAMWSGPRNISTAMMRAFGNRADCAVVDEPLYGFYLARTGLDHPGAEAVIASQPNDWREVAATLTGPVPGGAAVFYQKHMAHHLLAGVGRGWLARLSNCFLIRDPREVIASYVKAREQVSAADLGYEVQFAIFEAEKRRTGRTPPVLDAGDVLRDPAGMLSALCKAVGIAFDRAMLSWPAGRRESDGVWAPYWYANVERSTGFLPFTPSSRELPPDLEPLAAECRPWFEALFAERLRPVER</sequence>
<gene>
    <name evidence="3" type="ORF">OCH7691_03813</name>
</gene>
<dbReference type="Gene3D" id="3.40.50.300">
    <property type="entry name" value="P-loop containing nucleotide triphosphate hydrolases"/>
    <property type="match status" value="1"/>
</dbReference>
<evidence type="ECO:0000256" key="1">
    <source>
        <dbReference type="ARBA" id="ARBA00009320"/>
    </source>
</evidence>
<protein>
    <recommendedName>
        <fullName evidence="5">Sulfotransferase family protein</fullName>
    </recommendedName>
</protein>